<evidence type="ECO:0000256" key="3">
    <source>
        <dbReference type="ARBA" id="ARBA00022729"/>
    </source>
</evidence>
<reference evidence="5 6" key="1">
    <citation type="submission" date="2019-06" db="EMBL/GenBank/DDBJ databases">
        <title>A chromosomal-level reference genome of Carpinus fangiana (Coryloideae, Betulaceae).</title>
        <authorList>
            <person name="Yang X."/>
            <person name="Wang Z."/>
            <person name="Zhang L."/>
            <person name="Hao G."/>
            <person name="Liu J."/>
            <person name="Yang Y."/>
        </authorList>
    </citation>
    <scope>NUCLEOTIDE SEQUENCE [LARGE SCALE GENOMIC DNA]</scope>
    <source>
        <strain evidence="5">Cfa_2016G</strain>
        <tissue evidence="5">Leaf</tissue>
    </source>
</reference>
<dbReference type="PANTHER" id="PTHR33191">
    <property type="entry name" value="RIPENING-RELATED PROTEIN 2-RELATED"/>
    <property type="match status" value="1"/>
</dbReference>
<accession>A0A5N6QJT7</accession>
<comment type="subcellular location">
    <subcellularLocation>
        <location evidence="1">Secreted</location>
    </subcellularLocation>
</comment>
<proteinExistence type="predicted"/>
<feature type="region of interest" description="Disordered" evidence="4">
    <location>
        <begin position="29"/>
        <end position="62"/>
    </location>
</feature>
<dbReference type="InterPro" id="IPR039271">
    <property type="entry name" value="Kiwellin-like"/>
</dbReference>
<evidence type="ECO:0000256" key="1">
    <source>
        <dbReference type="ARBA" id="ARBA00004613"/>
    </source>
</evidence>
<keyword evidence="2" id="KW-0964">Secreted</keyword>
<evidence type="ECO:0000256" key="4">
    <source>
        <dbReference type="SAM" id="MobiDB-lite"/>
    </source>
</evidence>
<gene>
    <name evidence="5" type="ORF">FH972_003944</name>
</gene>
<dbReference type="Proteomes" id="UP000327013">
    <property type="component" value="Chromosome 1"/>
</dbReference>
<dbReference type="PANTHER" id="PTHR33191:SF58">
    <property type="entry name" value="RIPENING-RELATED PROTEIN 1"/>
    <property type="match status" value="1"/>
</dbReference>
<dbReference type="AlphaFoldDB" id="A0A5N6QJT7"/>
<name>A0A5N6QJT7_9ROSI</name>
<dbReference type="EMBL" id="CM017321">
    <property type="protein sequence ID" value="KAE7999526.1"/>
    <property type="molecule type" value="Genomic_DNA"/>
</dbReference>
<dbReference type="Pfam" id="PF24300">
    <property type="entry name" value="KWL1"/>
    <property type="match status" value="1"/>
</dbReference>
<evidence type="ECO:0000313" key="6">
    <source>
        <dbReference type="Proteomes" id="UP000327013"/>
    </source>
</evidence>
<sequence length="123" mass="13661">MLRGRQVLHHLQPRVSRCTKATLTINSFEKGGDGGGPSECDGQYHSDNTPMVAPQQDGSTISEDVQSILPSTAMEGVLRPRWLMSVTLPWDVMLSMTTSLHVLTIFSKMFGRPWECHKMSGED</sequence>
<organism evidence="5 6">
    <name type="scientific">Carpinus fangiana</name>
    <dbReference type="NCBI Taxonomy" id="176857"/>
    <lineage>
        <taxon>Eukaryota</taxon>
        <taxon>Viridiplantae</taxon>
        <taxon>Streptophyta</taxon>
        <taxon>Embryophyta</taxon>
        <taxon>Tracheophyta</taxon>
        <taxon>Spermatophyta</taxon>
        <taxon>Magnoliopsida</taxon>
        <taxon>eudicotyledons</taxon>
        <taxon>Gunneridae</taxon>
        <taxon>Pentapetalae</taxon>
        <taxon>rosids</taxon>
        <taxon>fabids</taxon>
        <taxon>Fagales</taxon>
        <taxon>Betulaceae</taxon>
        <taxon>Carpinus</taxon>
    </lineage>
</organism>
<dbReference type="GO" id="GO:0005576">
    <property type="term" value="C:extracellular region"/>
    <property type="evidence" value="ECO:0007669"/>
    <property type="project" value="UniProtKB-SubCell"/>
</dbReference>
<keyword evidence="6" id="KW-1185">Reference proteome</keyword>
<evidence type="ECO:0000256" key="2">
    <source>
        <dbReference type="ARBA" id="ARBA00022525"/>
    </source>
</evidence>
<evidence type="ECO:0000313" key="5">
    <source>
        <dbReference type="EMBL" id="KAE7999526.1"/>
    </source>
</evidence>
<keyword evidence="3" id="KW-0732">Signal</keyword>
<protein>
    <submittedName>
        <fullName evidence="5">Uncharacterized protein</fullName>
    </submittedName>
</protein>